<dbReference type="EMBL" id="JABXXO010000001">
    <property type="protein sequence ID" value="KAF7785214.1"/>
    <property type="molecule type" value="Genomic_DNA"/>
</dbReference>
<evidence type="ECO:0000313" key="2">
    <source>
        <dbReference type="Proteomes" id="UP000629468"/>
    </source>
</evidence>
<evidence type="ECO:0000313" key="1">
    <source>
        <dbReference type="EMBL" id="KAF7785214.1"/>
    </source>
</evidence>
<name>A0A8H7KMT4_AGABI</name>
<reference evidence="1 2" key="1">
    <citation type="journal article" name="Sci. Rep.">
        <title>Telomere-to-telomere assembled and centromere annotated genomes of the two main subspecies of the button mushroom Agaricus bisporus reveal especially polymorphic chromosome ends.</title>
        <authorList>
            <person name="Sonnenberg A.S.M."/>
            <person name="Sedaghat-Telgerd N."/>
            <person name="Lavrijssen B."/>
            <person name="Ohm R.A."/>
            <person name="Hendrickx P.M."/>
            <person name="Scholtmeijer K."/>
            <person name="Baars J.J.P."/>
            <person name="van Peer A."/>
        </authorList>
    </citation>
    <scope>NUCLEOTIDE SEQUENCE [LARGE SCALE GENOMIC DNA]</scope>
    <source>
        <strain evidence="1 2">H119_p4</strain>
    </source>
</reference>
<dbReference type="AlphaFoldDB" id="A0A8H7KMT4"/>
<proteinExistence type="predicted"/>
<gene>
    <name evidence="1" type="ORF">Agabi119p4_1379</name>
</gene>
<dbReference type="Proteomes" id="UP000629468">
    <property type="component" value="Unassembled WGS sequence"/>
</dbReference>
<sequence length="338" mass="39090">MSALFVRKLNIVKADDTDYTHVTHYFSSVDSVNDFRVPTVPRKIRLTISFRMDTAISEQEFKIPRLPPLRSRKPYVPLLLFAFPLPDDYLVQWAKIDIISSHTDEWYLQQDAWEEINRRRPRKGWCCTTSIYYDGRKVARGVVIADNQSNEKMVQAQDIDLNQQYRNLLGTEPGWLVHRRSFHMDTAVFEPEFKIPKPPPLRSRKPYVPLLLFAFPLPDDHLVQWAKIHKISSETDDWDLQQDAWAEIKRRRPQKGWCHTTTINYDGGQLARGVTSNSSNSIETCSALSLDGVANSAKVFPFQYSISVIHVPISPLYCHFQIILSYGINEIPVLILSD</sequence>
<accession>A0A8H7KMT4</accession>
<protein>
    <submittedName>
        <fullName evidence="1">Uncharacterized protein</fullName>
    </submittedName>
</protein>
<organism evidence="1 2">
    <name type="scientific">Agaricus bisporus var. burnettii</name>
    <dbReference type="NCBI Taxonomy" id="192524"/>
    <lineage>
        <taxon>Eukaryota</taxon>
        <taxon>Fungi</taxon>
        <taxon>Dikarya</taxon>
        <taxon>Basidiomycota</taxon>
        <taxon>Agaricomycotina</taxon>
        <taxon>Agaricomycetes</taxon>
        <taxon>Agaricomycetidae</taxon>
        <taxon>Agaricales</taxon>
        <taxon>Agaricineae</taxon>
        <taxon>Agaricaceae</taxon>
        <taxon>Agaricus</taxon>
    </lineage>
</organism>
<comment type="caution">
    <text evidence="1">The sequence shown here is derived from an EMBL/GenBank/DDBJ whole genome shotgun (WGS) entry which is preliminary data.</text>
</comment>